<dbReference type="AlphaFoldDB" id="A0A267EAV8"/>
<feature type="transmembrane region" description="Helical" evidence="6">
    <location>
        <begin position="228"/>
        <end position="246"/>
    </location>
</feature>
<comment type="similarity">
    <text evidence="2 6">Belongs to the GDT1 family.</text>
</comment>
<dbReference type="InterPro" id="IPR049555">
    <property type="entry name" value="GDT1-like_CS"/>
</dbReference>
<proteinExistence type="inferred from homology"/>
<evidence type="ECO:0000313" key="8">
    <source>
        <dbReference type="Proteomes" id="UP000215902"/>
    </source>
</evidence>
<feature type="transmembrane region" description="Helical" evidence="6">
    <location>
        <begin position="127"/>
        <end position="151"/>
    </location>
</feature>
<dbReference type="OrthoDB" id="442680at2759"/>
<keyword evidence="3 6" id="KW-0812">Transmembrane</keyword>
<dbReference type="STRING" id="282301.A0A267EAV8"/>
<comment type="subcellular location">
    <subcellularLocation>
        <location evidence="1 6">Membrane</location>
        <topology evidence="1 6">Multi-pass membrane protein</topology>
    </subcellularLocation>
</comment>
<evidence type="ECO:0000256" key="4">
    <source>
        <dbReference type="ARBA" id="ARBA00022989"/>
    </source>
</evidence>
<feature type="transmembrane region" description="Helical" evidence="6">
    <location>
        <begin position="157"/>
        <end position="175"/>
    </location>
</feature>
<dbReference type="GO" id="GO:0032468">
    <property type="term" value="P:Golgi calcium ion homeostasis"/>
    <property type="evidence" value="ECO:0007669"/>
    <property type="project" value="TreeGrafter"/>
</dbReference>
<protein>
    <recommendedName>
        <fullName evidence="6">GDT1 family protein</fullName>
    </recommendedName>
</protein>
<comment type="caution">
    <text evidence="7">The sequence shown here is derived from an EMBL/GenBank/DDBJ whole genome shotgun (WGS) entry which is preliminary data.</text>
</comment>
<keyword evidence="8" id="KW-1185">Reference proteome</keyword>
<feature type="transmembrane region" description="Helical" evidence="6">
    <location>
        <begin position="88"/>
        <end position="106"/>
    </location>
</feature>
<dbReference type="Proteomes" id="UP000215902">
    <property type="component" value="Unassembled WGS sequence"/>
</dbReference>
<evidence type="ECO:0000313" key="7">
    <source>
        <dbReference type="EMBL" id="PAA58715.1"/>
    </source>
</evidence>
<evidence type="ECO:0000256" key="2">
    <source>
        <dbReference type="ARBA" id="ARBA00009190"/>
    </source>
</evidence>
<accession>A0A267EAV8</accession>
<keyword evidence="4 6" id="KW-1133">Transmembrane helix</keyword>
<reference evidence="7 8" key="1">
    <citation type="submission" date="2017-06" db="EMBL/GenBank/DDBJ databases">
        <title>A platform for efficient transgenesis in Macrostomum lignano, a flatworm model organism for stem cell research.</title>
        <authorList>
            <person name="Berezikov E."/>
        </authorList>
    </citation>
    <scope>NUCLEOTIDE SEQUENCE [LARGE SCALE GENOMIC DNA]</scope>
    <source>
        <strain evidence="7">DV1</strain>
        <tissue evidence="7">Whole organism</tissue>
    </source>
</reference>
<dbReference type="GO" id="GO:0005794">
    <property type="term" value="C:Golgi apparatus"/>
    <property type="evidence" value="ECO:0007669"/>
    <property type="project" value="TreeGrafter"/>
</dbReference>
<dbReference type="GO" id="GO:0015085">
    <property type="term" value="F:calcium ion transmembrane transporter activity"/>
    <property type="evidence" value="ECO:0007669"/>
    <property type="project" value="TreeGrafter"/>
</dbReference>
<evidence type="ECO:0000256" key="5">
    <source>
        <dbReference type="ARBA" id="ARBA00023136"/>
    </source>
</evidence>
<evidence type="ECO:0000256" key="3">
    <source>
        <dbReference type="ARBA" id="ARBA00022692"/>
    </source>
</evidence>
<feature type="transmembrane region" description="Helical" evidence="6">
    <location>
        <begin position="266"/>
        <end position="287"/>
    </location>
</feature>
<dbReference type="PANTHER" id="PTHR12608:SF1">
    <property type="entry name" value="TRANSMEMBRANE PROTEIN 165"/>
    <property type="match status" value="1"/>
</dbReference>
<dbReference type="GO" id="GO:0005384">
    <property type="term" value="F:manganese ion transmembrane transporter activity"/>
    <property type="evidence" value="ECO:0007669"/>
    <property type="project" value="TreeGrafter"/>
</dbReference>
<gene>
    <name evidence="7" type="ORF">BOX15_Mlig025780g1</name>
</gene>
<dbReference type="InterPro" id="IPR001727">
    <property type="entry name" value="GDT1-like"/>
</dbReference>
<evidence type="ECO:0000256" key="1">
    <source>
        <dbReference type="ARBA" id="ARBA00004141"/>
    </source>
</evidence>
<dbReference type="GO" id="GO:0016020">
    <property type="term" value="C:membrane"/>
    <property type="evidence" value="ECO:0007669"/>
    <property type="project" value="UniProtKB-SubCell"/>
</dbReference>
<sequence>MFRQLSFFGFIFISICLCGLLLPCTVLAKENDGQNPGSLNIDKRDDTKPEDSSFLHNFKNKIKNAMKANEKAERYLKGDSSATVESSASRFGFIHAFVASLSVIIVSELGDKTFFIAAIMAMRHSRLIVFAGAILALATMTILSAVLGYATTVIPRWFTYYVSSALFAIFGLKMLREGYYMKPDEGMEEYEEVQADLKKRDEEYCKSQTASVEQDMETGVIRSPRRSIIYSFVNKVLIESFSLTFLAEWGDRSQIATIILAARDDVVGVIVGGTLGHALCTGLAVLGGRFIAQRISVRTVTLCGGVIFLLFAMSALVIGPESNS</sequence>
<keyword evidence="6" id="KW-0732">Signal</keyword>
<feature type="signal peptide" evidence="6">
    <location>
        <begin position="1"/>
        <end position="28"/>
    </location>
</feature>
<dbReference type="PROSITE" id="PS01214">
    <property type="entry name" value="UPF0016"/>
    <property type="match status" value="1"/>
</dbReference>
<evidence type="ECO:0000256" key="6">
    <source>
        <dbReference type="RuleBase" id="RU365102"/>
    </source>
</evidence>
<organism evidence="7 8">
    <name type="scientific">Macrostomum lignano</name>
    <dbReference type="NCBI Taxonomy" id="282301"/>
    <lineage>
        <taxon>Eukaryota</taxon>
        <taxon>Metazoa</taxon>
        <taxon>Spiralia</taxon>
        <taxon>Lophotrochozoa</taxon>
        <taxon>Platyhelminthes</taxon>
        <taxon>Rhabditophora</taxon>
        <taxon>Macrostomorpha</taxon>
        <taxon>Macrostomida</taxon>
        <taxon>Macrostomidae</taxon>
        <taxon>Macrostomum</taxon>
    </lineage>
</organism>
<dbReference type="Pfam" id="PF01169">
    <property type="entry name" value="GDT1"/>
    <property type="match status" value="2"/>
</dbReference>
<dbReference type="GO" id="GO:0032472">
    <property type="term" value="P:Golgi calcium ion transport"/>
    <property type="evidence" value="ECO:0007669"/>
    <property type="project" value="TreeGrafter"/>
</dbReference>
<dbReference type="EMBL" id="NIVC01002341">
    <property type="protein sequence ID" value="PAA58715.1"/>
    <property type="molecule type" value="Genomic_DNA"/>
</dbReference>
<keyword evidence="5 6" id="KW-0472">Membrane</keyword>
<feature type="transmembrane region" description="Helical" evidence="6">
    <location>
        <begin position="299"/>
        <end position="318"/>
    </location>
</feature>
<feature type="chain" id="PRO_5012695568" description="GDT1 family protein" evidence="6">
    <location>
        <begin position="29"/>
        <end position="324"/>
    </location>
</feature>
<name>A0A267EAV8_9PLAT</name>
<dbReference type="PANTHER" id="PTHR12608">
    <property type="entry name" value="TRANSMEMBRANE PROTEIN HTP-1 RELATED"/>
    <property type="match status" value="1"/>
</dbReference>